<name>K0VG32_MYCVA</name>
<dbReference type="eggNOG" id="ENOG5032Z4S">
    <property type="taxonomic scope" value="Bacteria"/>
</dbReference>
<keyword evidence="2" id="KW-1185">Reference proteome</keyword>
<dbReference type="InterPro" id="IPR021866">
    <property type="entry name" value="SpoIIAA-like"/>
</dbReference>
<dbReference type="AlphaFoldDB" id="K0VG32"/>
<comment type="caution">
    <text evidence="1">The sequence shown here is derived from an EMBL/GenBank/DDBJ whole genome shotgun (WGS) entry which is preliminary data.</text>
</comment>
<dbReference type="RefSeq" id="WP_003932435.1">
    <property type="nucleotide sequence ID" value="NZ_JH814696.1"/>
</dbReference>
<dbReference type="Gene3D" id="3.40.50.10600">
    <property type="entry name" value="SpoIIaa-like domains"/>
    <property type="match status" value="1"/>
</dbReference>
<dbReference type="EMBL" id="ALQA01000017">
    <property type="protein sequence ID" value="EJZ10104.1"/>
    <property type="molecule type" value="Genomic_DNA"/>
</dbReference>
<dbReference type="InterPro" id="IPR036513">
    <property type="entry name" value="STAS_dom_sf"/>
</dbReference>
<proteinExistence type="predicted"/>
<sequence length="122" mass="13315">MIEVLEGMPAGVVGFRVSGRLSGDELRDFGPTMETMLDGDEIRLVEVVSDDYQGFGPGGLFEDLKMSLGTFVHRHGAFRRIAIVADKEWIAHTLHAVGWMVPGELKLFGIADLEQAKAWAAG</sequence>
<evidence type="ECO:0000313" key="1">
    <source>
        <dbReference type="EMBL" id="EJZ10104.1"/>
    </source>
</evidence>
<dbReference type="PATRIC" id="fig|1194972.3.peg.2057"/>
<accession>K0VG32</accession>
<evidence type="ECO:0000313" key="2">
    <source>
        <dbReference type="Proteomes" id="UP000006072"/>
    </source>
</evidence>
<dbReference type="Pfam" id="PF11964">
    <property type="entry name" value="SpoIIAA-like"/>
    <property type="match status" value="1"/>
</dbReference>
<dbReference type="HOGENOM" id="CLU_137390_1_1_11"/>
<protein>
    <recommendedName>
        <fullName evidence="3">STAS/SEC14 domain-containing protein</fullName>
    </recommendedName>
</protein>
<evidence type="ECO:0008006" key="3">
    <source>
        <dbReference type="Google" id="ProtNLM"/>
    </source>
</evidence>
<gene>
    <name evidence="1" type="ORF">MVAC_10262</name>
</gene>
<organism evidence="1 2">
    <name type="scientific">Mycolicibacterium vaccae ATCC 25954</name>
    <dbReference type="NCBI Taxonomy" id="1194972"/>
    <lineage>
        <taxon>Bacteria</taxon>
        <taxon>Bacillati</taxon>
        <taxon>Actinomycetota</taxon>
        <taxon>Actinomycetes</taxon>
        <taxon>Mycobacteriales</taxon>
        <taxon>Mycobacteriaceae</taxon>
        <taxon>Mycolicibacterium</taxon>
    </lineage>
</organism>
<dbReference type="InterPro" id="IPR038396">
    <property type="entry name" value="SpoIIAA-like_sf"/>
</dbReference>
<dbReference type="Proteomes" id="UP000006072">
    <property type="component" value="Unassembled WGS sequence"/>
</dbReference>
<dbReference type="SUPFAM" id="SSF52091">
    <property type="entry name" value="SpoIIaa-like"/>
    <property type="match status" value="1"/>
</dbReference>
<reference evidence="1 2" key="1">
    <citation type="journal article" date="2012" name="J. Bacteriol.">
        <title>Complete Genome Sequence of Mycobacterium vaccae Type Strain ATCC 25954.</title>
        <authorList>
            <person name="Ho Y.S."/>
            <person name="Adroub S.A."/>
            <person name="Abadi M."/>
            <person name="Al Alwan B."/>
            <person name="Alkhateeb R."/>
            <person name="Gao G."/>
            <person name="Ragab A."/>
            <person name="Ali S."/>
            <person name="van Soolingen D."/>
            <person name="Bitter W."/>
            <person name="Pain A."/>
            <person name="Abdallah A.M."/>
        </authorList>
    </citation>
    <scope>NUCLEOTIDE SEQUENCE [LARGE SCALE GENOMIC DNA]</scope>
    <source>
        <strain evidence="1 2">ATCC 25954</strain>
    </source>
</reference>